<dbReference type="Proteomes" id="UP000535020">
    <property type="component" value="Unassembled WGS sequence"/>
</dbReference>
<dbReference type="SUPFAM" id="SSF55486">
    <property type="entry name" value="Metalloproteases ('zincins'), catalytic domain"/>
    <property type="match status" value="1"/>
</dbReference>
<dbReference type="RefSeq" id="WP_176005091.1">
    <property type="nucleotide sequence ID" value="NZ_JABWMI010000006.1"/>
</dbReference>
<dbReference type="Gene3D" id="2.60.120.290">
    <property type="entry name" value="Spermadhesin, CUB domain"/>
    <property type="match status" value="1"/>
</dbReference>
<protein>
    <submittedName>
        <fullName evidence="7">T9SS type A sorting domain-containing protein</fullName>
    </submittedName>
</protein>
<dbReference type="GO" id="GO:0004222">
    <property type="term" value="F:metalloendopeptidase activity"/>
    <property type="evidence" value="ECO:0007669"/>
    <property type="project" value="InterPro"/>
</dbReference>
<dbReference type="InterPro" id="IPR001590">
    <property type="entry name" value="Peptidase_M12B"/>
</dbReference>
<sequence>MKKIFTLLVCFLAANLFSQQKVAQRVAELKSAKSVFRHFSVLDANNEAPSAEVSKAVEKASFAKIRTADVNTIFSTQPETIEVDVPYMGNQITVELYKADILNSSFQIDTDKQRDIAYQKGAYYRGIVKDDNHSIVALSFFNNELSGIISADGIGNLVIGKLQKPGNTENYIIYSDADMKVTNPFNCGMKVDAENPNFQQGEESTDRSIESVRCVTIYFEVDYNLYQQNGSNTTNVGNWVTGVFNNVVTLYANDGISVGLKSTFIWTENDPYTGDNSGDYLNMFQDLRPVFNGDVGMLLGIDPGGNGGVAATINGLCSGDNHSYSDVDLGYSTVPTFSWTVEVVTHELGHLLGSPHTHGCYWNGNNTAIDGCGTQAGYVEGSCAQGPIPSSVVKGTIMSYCHLINNVGINFNNGFGTQPTQRILTAVNGGSCLSTDCINTCINTVSNITANNITTSSATITWDELSSISQWQVLVNPLASNFGIYTTVSAQTYTNSSLQPNTFYKARVRPVCPSGVTSAIRQVIFATPANWCSGVTITDTGGTAGDYTDNQDYTRVMIPTQANKKIQLDFTQFDLETDYDYIYVYDGASTSSPDLTFGGLTGEDMSAPFPSYVSTSPDGALTLRFVSDPGVVASGYTATVACQDLLGVNDTQNIDFTYYPNPAKDAVNIVSRTEITNVEVYNVAGQLLYANKANTLETKVDISAYATGTYFFKLKFGEYSANFKIMKF</sequence>
<dbReference type="CDD" id="cd00063">
    <property type="entry name" value="FN3"/>
    <property type="match status" value="1"/>
</dbReference>
<comment type="caution">
    <text evidence="7">The sequence shown here is derived from an EMBL/GenBank/DDBJ whole genome shotgun (WGS) entry which is preliminary data.</text>
</comment>
<dbReference type="PROSITE" id="PS01180">
    <property type="entry name" value="CUB"/>
    <property type="match status" value="1"/>
</dbReference>
<dbReference type="Pfam" id="PF13688">
    <property type="entry name" value="Reprolysin_5"/>
    <property type="match status" value="1"/>
</dbReference>
<evidence type="ECO:0000259" key="5">
    <source>
        <dbReference type="PROSITE" id="PS50215"/>
    </source>
</evidence>
<reference evidence="7 8" key="1">
    <citation type="submission" date="2020-07" db="EMBL/GenBank/DDBJ databases">
        <authorList>
            <person name="Sun Q."/>
        </authorList>
    </citation>
    <scope>NUCLEOTIDE SEQUENCE [LARGE SCALE GENOMIC DNA]</scope>
    <source>
        <strain evidence="7 8">MAH-1</strain>
    </source>
</reference>
<feature type="domain" description="CUB" evidence="4">
    <location>
        <begin position="532"/>
        <end position="643"/>
    </location>
</feature>
<dbReference type="GO" id="GO:0006508">
    <property type="term" value="P:proteolysis"/>
    <property type="evidence" value="ECO:0007669"/>
    <property type="project" value="InterPro"/>
</dbReference>
<dbReference type="Pfam" id="PF00041">
    <property type="entry name" value="fn3"/>
    <property type="match status" value="1"/>
</dbReference>
<dbReference type="SUPFAM" id="SSF49265">
    <property type="entry name" value="Fibronectin type III"/>
    <property type="match status" value="1"/>
</dbReference>
<dbReference type="PANTHER" id="PTHR11905:SF159">
    <property type="entry name" value="ADAM METALLOPROTEASE"/>
    <property type="match status" value="1"/>
</dbReference>
<dbReference type="InterPro" id="IPR036116">
    <property type="entry name" value="FN3_sf"/>
</dbReference>
<dbReference type="PROSITE" id="PS50853">
    <property type="entry name" value="FN3"/>
    <property type="match status" value="1"/>
</dbReference>
<dbReference type="InterPro" id="IPR024079">
    <property type="entry name" value="MetalloPept_cat_dom_sf"/>
</dbReference>
<feature type="domain" description="Fibronectin type-III" evidence="6">
    <location>
        <begin position="444"/>
        <end position="530"/>
    </location>
</feature>
<dbReference type="InterPro" id="IPR026444">
    <property type="entry name" value="Secre_tail"/>
</dbReference>
<dbReference type="SMART" id="SM00042">
    <property type="entry name" value="CUB"/>
    <property type="match status" value="1"/>
</dbReference>
<keyword evidence="2" id="KW-1015">Disulfide bond</keyword>
<feature type="signal peptide" evidence="3">
    <location>
        <begin position="1"/>
        <end position="23"/>
    </location>
</feature>
<proteinExistence type="predicted"/>
<dbReference type="Pfam" id="PF00431">
    <property type="entry name" value="CUB"/>
    <property type="match status" value="1"/>
</dbReference>
<organism evidence="7 8">
    <name type="scientific">Flavobacterium agri</name>
    <dbReference type="NCBI Taxonomy" id="2743471"/>
    <lineage>
        <taxon>Bacteria</taxon>
        <taxon>Pseudomonadati</taxon>
        <taxon>Bacteroidota</taxon>
        <taxon>Flavobacteriia</taxon>
        <taxon>Flavobacteriales</taxon>
        <taxon>Flavobacteriaceae</taxon>
        <taxon>Flavobacterium</taxon>
    </lineage>
</organism>
<dbReference type="InterPro" id="IPR035914">
    <property type="entry name" value="Sperma_CUB_dom_sf"/>
</dbReference>
<keyword evidence="1 3" id="KW-0732">Signal</keyword>
<name>A0A7Y9C4K0_9FLAO</name>
<dbReference type="SUPFAM" id="SSF49854">
    <property type="entry name" value="Spermadhesin, CUB domain"/>
    <property type="match status" value="1"/>
</dbReference>
<dbReference type="Gene3D" id="2.60.40.10">
    <property type="entry name" value="Immunoglobulins"/>
    <property type="match status" value="1"/>
</dbReference>
<accession>A0A7Y9C4K0</accession>
<dbReference type="PROSITE" id="PS50215">
    <property type="entry name" value="ADAM_MEPRO"/>
    <property type="match status" value="1"/>
</dbReference>
<dbReference type="EMBL" id="JACBJI010000002">
    <property type="protein sequence ID" value="NYA70276.1"/>
    <property type="molecule type" value="Genomic_DNA"/>
</dbReference>
<evidence type="ECO:0000259" key="6">
    <source>
        <dbReference type="PROSITE" id="PS50853"/>
    </source>
</evidence>
<evidence type="ECO:0000313" key="7">
    <source>
        <dbReference type="EMBL" id="NYA70276.1"/>
    </source>
</evidence>
<evidence type="ECO:0000256" key="1">
    <source>
        <dbReference type="ARBA" id="ARBA00022729"/>
    </source>
</evidence>
<dbReference type="PANTHER" id="PTHR11905">
    <property type="entry name" value="ADAM A DISINTEGRIN AND METALLOPROTEASE DOMAIN"/>
    <property type="match status" value="1"/>
</dbReference>
<feature type="domain" description="Peptidase M12B" evidence="5">
    <location>
        <begin position="213"/>
        <end position="401"/>
    </location>
</feature>
<evidence type="ECO:0000256" key="3">
    <source>
        <dbReference type="SAM" id="SignalP"/>
    </source>
</evidence>
<keyword evidence="8" id="KW-1185">Reference proteome</keyword>
<evidence type="ECO:0000259" key="4">
    <source>
        <dbReference type="PROSITE" id="PS01180"/>
    </source>
</evidence>
<dbReference type="InterPro" id="IPR000859">
    <property type="entry name" value="CUB_dom"/>
</dbReference>
<dbReference type="InterPro" id="IPR003961">
    <property type="entry name" value="FN3_dom"/>
</dbReference>
<dbReference type="CDD" id="cd00041">
    <property type="entry name" value="CUB"/>
    <property type="match status" value="1"/>
</dbReference>
<dbReference type="NCBIfam" id="TIGR04183">
    <property type="entry name" value="Por_Secre_tail"/>
    <property type="match status" value="1"/>
</dbReference>
<dbReference type="InterPro" id="IPR013783">
    <property type="entry name" value="Ig-like_fold"/>
</dbReference>
<dbReference type="SMART" id="SM00060">
    <property type="entry name" value="FN3"/>
    <property type="match status" value="1"/>
</dbReference>
<evidence type="ECO:0000313" key="8">
    <source>
        <dbReference type="Proteomes" id="UP000535020"/>
    </source>
</evidence>
<gene>
    <name evidence="7" type="ORF">HZF10_05035</name>
</gene>
<dbReference type="Pfam" id="PF18962">
    <property type="entry name" value="Por_Secre_tail"/>
    <property type="match status" value="1"/>
</dbReference>
<dbReference type="AlphaFoldDB" id="A0A7Y9C4K0"/>
<dbReference type="Gene3D" id="3.40.390.10">
    <property type="entry name" value="Collagenase (Catalytic Domain)"/>
    <property type="match status" value="1"/>
</dbReference>
<evidence type="ECO:0000256" key="2">
    <source>
        <dbReference type="ARBA" id="ARBA00023157"/>
    </source>
</evidence>
<feature type="chain" id="PRO_5031552715" evidence="3">
    <location>
        <begin position="24"/>
        <end position="728"/>
    </location>
</feature>